<dbReference type="Pfam" id="PF05050">
    <property type="entry name" value="Methyltransf_21"/>
    <property type="match status" value="1"/>
</dbReference>
<dbReference type="STRING" id="1798507.A3A34_02815"/>
<reference evidence="2 3" key="1">
    <citation type="journal article" date="2016" name="Nat. Commun.">
        <title>Thousands of microbial genomes shed light on interconnected biogeochemical processes in an aquifer system.</title>
        <authorList>
            <person name="Anantharaman K."/>
            <person name="Brown C.T."/>
            <person name="Hug L.A."/>
            <person name="Sharon I."/>
            <person name="Castelle C.J."/>
            <person name="Probst A.J."/>
            <person name="Thomas B.C."/>
            <person name="Singh A."/>
            <person name="Wilkins M.J."/>
            <person name="Karaoz U."/>
            <person name="Brodie E.L."/>
            <person name="Williams K.H."/>
            <person name="Hubbard S.S."/>
            <person name="Banfield J.F."/>
        </authorList>
    </citation>
    <scope>NUCLEOTIDE SEQUENCE [LARGE SCALE GENOMIC DNA]</scope>
</reference>
<dbReference type="PANTHER" id="PTHR36973:SF4">
    <property type="entry name" value="NODULATION PROTEIN"/>
    <property type="match status" value="1"/>
</dbReference>
<dbReference type="PANTHER" id="PTHR36973">
    <property type="entry name" value="SLL1456 PROTEIN-RELATED"/>
    <property type="match status" value="1"/>
</dbReference>
<evidence type="ECO:0000259" key="1">
    <source>
        <dbReference type="Pfam" id="PF05050"/>
    </source>
</evidence>
<name>A0A1F6EIV9_9BACT</name>
<accession>A0A1F6EIV9</accession>
<dbReference type="EMBL" id="MFLU01000016">
    <property type="protein sequence ID" value="OGG73583.1"/>
    <property type="molecule type" value="Genomic_DNA"/>
</dbReference>
<dbReference type="InterPro" id="IPR006342">
    <property type="entry name" value="FkbM_mtfrase"/>
</dbReference>
<proteinExistence type="predicted"/>
<feature type="domain" description="Methyltransferase FkbM" evidence="1">
    <location>
        <begin position="35"/>
        <end position="202"/>
    </location>
</feature>
<dbReference type="AlphaFoldDB" id="A0A1F6EIV9"/>
<dbReference type="Proteomes" id="UP000178587">
    <property type="component" value="Unassembled WGS sequence"/>
</dbReference>
<organism evidence="2 3">
    <name type="scientific">Candidatus Kaiserbacteria bacterium RIFCSPLOWO2_01_FULL_50_24</name>
    <dbReference type="NCBI Taxonomy" id="1798507"/>
    <lineage>
        <taxon>Bacteria</taxon>
        <taxon>Candidatus Kaiseribacteriota</taxon>
    </lineage>
</organism>
<protein>
    <recommendedName>
        <fullName evidence="1">Methyltransferase FkbM domain-containing protein</fullName>
    </recommendedName>
</protein>
<evidence type="ECO:0000313" key="3">
    <source>
        <dbReference type="Proteomes" id="UP000178587"/>
    </source>
</evidence>
<comment type="caution">
    <text evidence="2">The sequence shown here is derived from an EMBL/GenBank/DDBJ whole genome shotgun (WGS) entry which is preliminary data.</text>
</comment>
<dbReference type="InterPro" id="IPR053188">
    <property type="entry name" value="FkbM_Methyltransferase"/>
</dbReference>
<sequence length="228" mass="26092">MNIKKILRSFGYDIRRYHSLYDTVLKHREIQTVLDIGANDGHWSAEIRTLLPHAHIHAFEPLKDCFERANRRFASDPHFKSFNIALGDSDGYTEIERSSFHPSSSLRAMAKLHKELYPKSAGVTREKIRVRRLDAVATECVLAPDILIKMDVQGFEDKVIEGGRETFKKAAIVIAEVAFVRLYENQPLFGDIHNLMRGLGFAYHGNCAEHFSSKTGERIYEDAVFVRL</sequence>
<dbReference type="SUPFAM" id="SSF53335">
    <property type="entry name" value="S-adenosyl-L-methionine-dependent methyltransferases"/>
    <property type="match status" value="1"/>
</dbReference>
<dbReference type="GO" id="GO:0008171">
    <property type="term" value="F:O-methyltransferase activity"/>
    <property type="evidence" value="ECO:0007669"/>
    <property type="project" value="TreeGrafter"/>
</dbReference>
<dbReference type="InterPro" id="IPR029063">
    <property type="entry name" value="SAM-dependent_MTases_sf"/>
</dbReference>
<gene>
    <name evidence="2" type="ORF">A3A34_02815</name>
</gene>
<dbReference type="NCBIfam" id="TIGR01444">
    <property type="entry name" value="fkbM_fam"/>
    <property type="match status" value="1"/>
</dbReference>
<evidence type="ECO:0000313" key="2">
    <source>
        <dbReference type="EMBL" id="OGG73583.1"/>
    </source>
</evidence>
<dbReference type="Gene3D" id="3.40.50.150">
    <property type="entry name" value="Vaccinia Virus protein VP39"/>
    <property type="match status" value="1"/>
</dbReference>